<dbReference type="Proteomes" id="UP001469553">
    <property type="component" value="Unassembled WGS sequence"/>
</dbReference>
<evidence type="ECO:0000313" key="2">
    <source>
        <dbReference type="Proteomes" id="UP001469553"/>
    </source>
</evidence>
<gene>
    <name evidence="1" type="ORF">AMECASPLE_011337</name>
</gene>
<proteinExistence type="predicted"/>
<dbReference type="EMBL" id="JAHRIP010010085">
    <property type="protein sequence ID" value="MEQ2283452.1"/>
    <property type="molecule type" value="Genomic_DNA"/>
</dbReference>
<organism evidence="1 2">
    <name type="scientific">Ameca splendens</name>
    <dbReference type="NCBI Taxonomy" id="208324"/>
    <lineage>
        <taxon>Eukaryota</taxon>
        <taxon>Metazoa</taxon>
        <taxon>Chordata</taxon>
        <taxon>Craniata</taxon>
        <taxon>Vertebrata</taxon>
        <taxon>Euteleostomi</taxon>
        <taxon>Actinopterygii</taxon>
        <taxon>Neopterygii</taxon>
        <taxon>Teleostei</taxon>
        <taxon>Neoteleostei</taxon>
        <taxon>Acanthomorphata</taxon>
        <taxon>Ovalentaria</taxon>
        <taxon>Atherinomorphae</taxon>
        <taxon>Cyprinodontiformes</taxon>
        <taxon>Goodeidae</taxon>
        <taxon>Ameca</taxon>
    </lineage>
</organism>
<reference evidence="1 2" key="1">
    <citation type="submission" date="2021-06" db="EMBL/GenBank/DDBJ databases">
        <authorList>
            <person name="Palmer J.M."/>
        </authorList>
    </citation>
    <scope>NUCLEOTIDE SEQUENCE [LARGE SCALE GENOMIC DNA]</scope>
    <source>
        <strain evidence="1 2">AS_MEX2019</strain>
        <tissue evidence="1">Muscle</tissue>
    </source>
</reference>
<sequence>MNKDFGNDFFSLSSTSALEDLRTIKVIQQESIQPLIDVIDTASSVSTVHSDDSSSLASNDTVILSSPESLSSRTQQWPAVFSIPIFSFDTERQLEKGKSDFQANNKMSPPE</sequence>
<protein>
    <submittedName>
        <fullName evidence="1">Uncharacterized protein</fullName>
    </submittedName>
</protein>
<evidence type="ECO:0000313" key="1">
    <source>
        <dbReference type="EMBL" id="MEQ2283452.1"/>
    </source>
</evidence>
<name>A0ABV0XPQ9_9TELE</name>
<comment type="caution">
    <text evidence="1">The sequence shown here is derived from an EMBL/GenBank/DDBJ whole genome shotgun (WGS) entry which is preliminary data.</text>
</comment>
<accession>A0ABV0XPQ9</accession>
<keyword evidence="2" id="KW-1185">Reference proteome</keyword>